<evidence type="ECO:0000313" key="1">
    <source>
        <dbReference type="EMBL" id="KAK4723840.1"/>
    </source>
</evidence>
<evidence type="ECO:0000313" key="2">
    <source>
        <dbReference type="Proteomes" id="UP001311915"/>
    </source>
</evidence>
<proteinExistence type="predicted"/>
<protein>
    <submittedName>
        <fullName evidence="1">Uncharacterized protein</fullName>
    </submittedName>
</protein>
<keyword evidence="2" id="KW-1185">Reference proteome</keyword>
<name>A0AAV9LGC1_9SOLN</name>
<accession>A0AAV9LGC1</accession>
<dbReference type="EMBL" id="JAWPEI010000006">
    <property type="protein sequence ID" value="KAK4723840.1"/>
    <property type="molecule type" value="Genomic_DNA"/>
</dbReference>
<reference evidence="1 2" key="1">
    <citation type="submission" date="2023-10" db="EMBL/GenBank/DDBJ databases">
        <title>Genome-Wide Identification Analysis in wild type Solanum Pinnatisectum Reveals Some Genes Defensing Phytophthora Infestans.</title>
        <authorList>
            <person name="Sun C."/>
        </authorList>
    </citation>
    <scope>NUCLEOTIDE SEQUENCE [LARGE SCALE GENOMIC DNA]</scope>
    <source>
        <strain evidence="1">LQN</strain>
        <tissue evidence="1">Leaf</tissue>
    </source>
</reference>
<dbReference type="AlphaFoldDB" id="A0AAV9LGC1"/>
<sequence length="175" mass="20287">MRMRATILEENMRKMLNTALMVKIERKKTLVEAPIMMREHMRGLTLTLRVKMVPMMKPKYVTLPTPRMKACEDSYSYSCANPYLSRSSVCGYTSSSQSHPRGRRECATLKSKDTLSYTSHGNAHYSGFGNQGRYEGCIKGLRTKMIDFPIFKGWRHPEAYLDWEWQCEQISNAKI</sequence>
<organism evidence="1 2">
    <name type="scientific">Solanum pinnatisectum</name>
    <name type="common">tansyleaf nightshade</name>
    <dbReference type="NCBI Taxonomy" id="50273"/>
    <lineage>
        <taxon>Eukaryota</taxon>
        <taxon>Viridiplantae</taxon>
        <taxon>Streptophyta</taxon>
        <taxon>Embryophyta</taxon>
        <taxon>Tracheophyta</taxon>
        <taxon>Spermatophyta</taxon>
        <taxon>Magnoliopsida</taxon>
        <taxon>eudicotyledons</taxon>
        <taxon>Gunneridae</taxon>
        <taxon>Pentapetalae</taxon>
        <taxon>asterids</taxon>
        <taxon>lamiids</taxon>
        <taxon>Solanales</taxon>
        <taxon>Solanaceae</taxon>
        <taxon>Solanoideae</taxon>
        <taxon>Solaneae</taxon>
        <taxon>Solanum</taxon>
    </lineage>
</organism>
<comment type="caution">
    <text evidence="1">The sequence shown here is derived from an EMBL/GenBank/DDBJ whole genome shotgun (WGS) entry which is preliminary data.</text>
</comment>
<gene>
    <name evidence="1" type="ORF">R3W88_026619</name>
</gene>
<dbReference type="Proteomes" id="UP001311915">
    <property type="component" value="Unassembled WGS sequence"/>
</dbReference>